<keyword evidence="1" id="KW-0812">Transmembrane</keyword>
<keyword evidence="1" id="KW-0472">Membrane</keyword>
<sequence length="103" mass="11659">MDRASHDVHAGMNFLWGESWIMRMFWAADVICVIINSNGIRFGPASCERNKIDAHDQAEEPYPQNLQTLIKDSSNLYLEAASRFVDSSSSWELLDDEHVAKSA</sequence>
<accession>A0A1E1KCT4</accession>
<keyword evidence="3" id="KW-1185">Reference proteome</keyword>
<dbReference type="AlphaFoldDB" id="A0A1E1KCT4"/>
<proteinExistence type="predicted"/>
<keyword evidence="1" id="KW-1133">Transmembrane helix</keyword>
<organism evidence="2 3">
    <name type="scientific">Rhynchosporium agropyri</name>
    <dbReference type="NCBI Taxonomy" id="914238"/>
    <lineage>
        <taxon>Eukaryota</taxon>
        <taxon>Fungi</taxon>
        <taxon>Dikarya</taxon>
        <taxon>Ascomycota</taxon>
        <taxon>Pezizomycotina</taxon>
        <taxon>Leotiomycetes</taxon>
        <taxon>Helotiales</taxon>
        <taxon>Ploettnerulaceae</taxon>
        <taxon>Rhynchosporium</taxon>
    </lineage>
</organism>
<feature type="transmembrane region" description="Helical" evidence="1">
    <location>
        <begin position="20"/>
        <end position="40"/>
    </location>
</feature>
<dbReference type="Proteomes" id="UP000178912">
    <property type="component" value="Unassembled WGS sequence"/>
</dbReference>
<dbReference type="EMBL" id="FJUX01000024">
    <property type="protein sequence ID" value="CZS95873.1"/>
    <property type="molecule type" value="Genomic_DNA"/>
</dbReference>
<evidence type="ECO:0000256" key="1">
    <source>
        <dbReference type="SAM" id="Phobius"/>
    </source>
</evidence>
<reference evidence="3" key="1">
    <citation type="submission" date="2016-03" db="EMBL/GenBank/DDBJ databases">
        <authorList>
            <person name="Guldener U."/>
        </authorList>
    </citation>
    <scope>NUCLEOTIDE SEQUENCE [LARGE SCALE GENOMIC DNA]</scope>
    <source>
        <strain evidence="3">04CH-RAC-A.6.1</strain>
    </source>
</reference>
<name>A0A1E1KCT4_9HELO</name>
<evidence type="ECO:0000313" key="3">
    <source>
        <dbReference type="Proteomes" id="UP000178912"/>
    </source>
</evidence>
<gene>
    <name evidence="2" type="ORF">RAG0_05367</name>
</gene>
<protein>
    <submittedName>
        <fullName evidence="2">Uncharacterized protein</fullName>
    </submittedName>
</protein>
<evidence type="ECO:0000313" key="2">
    <source>
        <dbReference type="EMBL" id="CZS95873.1"/>
    </source>
</evidence>